<dbReference type="InParanoid" id="A0A2K1KMA6"/>
<proteinExistence type="predicted"/>
<reference evidence="3" key="3">
    <citation type="submission" date="2020-12" db="UniProtKB">
        <authorList>
            <consortium name="EnsemblPlants"/>
        </authorList>
    </citation>
    <scope>IDENTIFICATION</scope>
</reference>
<dbReference type="Gramene" id="Pp3c4_5440V3.2">
    <property type="protein sequence ID" value="PAC:32919881.CDS.1"/>
    <property type="gene ID" value="Pp3c4_5440"/>
</dbReference>
<evidence type="ECO:0000313" key="4">
    <source>
        <dbReference type="Proteomes" id="UP000006727"/>
    </source>
</evidence>
<gene>
    <name evidence="2" type="ORF">PHYPA_005813</name>
</gene>
<sequence>MRTTRIGSEYWEPPNWSVAWMGENETIMCRDLGSAELAEQQATEIGDLLPPRDMHGGEQFWANEHLRTEGRE</sequence>
<dbReference type="Proteomes" id="UP000006727">
    <property type="component" value="Chromosome 4"/>
</dbReference>
<dbReference type="AlphaFoldDB" id="A0A2K1KMA6"/>
<dbReference type="EnsemblPlants" id="Pp3c4_5440V3.1">
    <property type="protein sequence ID" value="PAC:32919880.CDS.1"/>
    <property type="gene ID" value="Pp3c4_5440"/>
</dbReference>
<dbReference type="PaxDb" id="3218-PP1S188_110V6.1"/>
<keyword evidence="4" id="KW-1185">Reference proteome</keyword>
<organism evidence="2">
    <name type="scientific">Physcomitrium patens</name>
    <name type="common">Spreading-leaved earth moss</name>
    <name type="synonym">Physcomitrella patens</name>
    <dbReference type="NCBI Taxonomy" id="3218"/>
    <lineage>
        <taxon>Eukaryota</taxon>
        <taxon>Viridiplantae</taxon>
        <taxon>Streptophyta</taxon>
        <taxon>Embryophyta</taxon>
        <taxon>Bryophyta</taxon>
        <taxon>Bryophytina</taxon>
        <taxon>Bryopsida</taxon>
        <taxon>Funariidae</taxon>
        <taxon>Funariales</taxon>
        <taxon>Funariaceae</taxon>
        <taxon>Physcomitrium</taxon>
    </lineage>
</organism>
<reference evidence="2 4" key="2">
    <citation type="journal article" date="2018" name="Plant J.">
        <title>The Physcomitrella patens chromosome-scale assembly reveals moss genome structure and evolution.</title>
        <authorList>
            <person name="Lang D."/>
            <person name="Ullrich K.K."/>
            <person name="Murat F."/>
            <person name="Fuchs J."/>
            <person name="Jenkins J."/>
            <person name="Haas F.B."/>
            <person name="Piednoel M."/>
            <person name="Gundlach H."/>
            <person name="Van Bel M."/>
            <person name="Meyberg R."/>
            <person name="Vives C."/>
            <person name="Morata J."/>
            <person name="Symeonidi A."/>
            <person name="Hiss M."/>
            <person name="Muchero W."/>
            <person name="Kamisugi Y."/>
            <person name="Saleh O."/>
            <person name="Blanc G."/>
            <person name="Decker E.L."/>
            <person name="van Gessel N."/>
            <person name="Grimwood J."/>
            <person name="Hayes R.D."/>
            <person name="Graham S.W."/>
            <person name="Gunter L.E."/>
            <person name="McDaniel S.F."/>
            <person name="Hoernstein S.N.W."/>
            <person name="Larsson A."/>
            <person name="Li F.W."/>
            <person name="Perroud P.F."/>
            <person name="Phillips J."/>
            <person name="Ranjan P."/>
            <person name="Rokshar D.S."/>
            <person name="Rothfels C.J."/>
            <person name="Schneider L."/>
            <person name="Shu S."/>
            <person name="Stevenson D.W."/>
            <person name="Thummler F."/>
            <person name="Tillich M."/>
            <person name="Villarreal Aguilar J.C."/>
            <person name="Widiez T."/>
            <person name="Wong G.K."/>
            <person name="Wymore A."/>
            <person name="Zhang Y."/>
            <person name="Zimmer A.D."/>
            <person name="Quatrano R.S."/>
            <person name="Mayer K.F.X."/>
            <person name="Goodstein D."/>
            <person name="Casacuberta J.M."/>
            <person name="Vandepoele K."/>
            <person name="Reski R."/>
            <person name="Cuming A.C."/>
            <person name="Tuskan G.A."/>
            <person name="Maumus F."/>
            <person name="Salse J."/>
            <person name="Schmutz J."/>
            <person name="Rensing S.A."/>
        </authorList>
    </citation>
    <scope>NUCLEOTIDE SEQUENCE [LARGE SCALE GENOMIC DNA]</scope>
    <source>
        <strain evidence="3 4">cv. Gransden 2004</strain>
    </source>
</reference>
<dbReference type="EnsemblPlants" id="Pp3c4_5440V3.2">
    <property type="protein sequence ID" value="PAC:32919881.CDS.1"/>
    <property type="gene ID" value="Pp3c4_5440"/>
</dbReference>
<dbReference type="Gramene" id="Pp3c4_5440V3.1">
    <property type="protein sequence ID" value="PAC:32919880.CDS.1"/>
    <property type="gene ID" value="Pp3c4_5440"/>
</dbReference>
<accession>A0A2K1KMA6</accession>
<evidence type="ECO:0000313" key="3">
    <source>
        <dbReference type="EnsemblPlants" id="PAC:32919880.CDS.1"/>
    </source>
</evidence>
<protein>
    <submittedName>
        <fullName evidence="2 3">Uncharacterized protein</fullName>
    </submittedName>
</protein>
<reference evidence="2 4" key="1">
    <citation type="journal article" date="2008" name="Science">
        <title>The Physcomitrella genome reveals evolutionary insights into the conquest of land by plants.</title>
        <authorList>
            <person name="Rensing S."/>
            <person name="Lang D."/>
            <person name="Zimmer A."/>
            <person name="Terry A."/>
            <person name="Salamov A."/>
            <person name="Shapiro H."/>
            <person name="Nishiyama T."/>
            <person name="Perroud P.-F."/>
            <person name="Lindquist E."/>
            <person name="Kamisugi Y."/>
            <person name="Tanahashi T."/>
            <person name="Sakakibara K."/>
            <person name="Fujita T."/>
            <person name="Oishi K."/>
            <person name="Shin-I T."/>
            <person name="Kuroki Y."/>
            <person name="Toyoda A."/>
            <person name="Suzuki Y."/>
            <person name="Hashimoto A."/>
            <person name="Yamaguchi K."/>
            <person name="Sugano A."/>
            <person name="Kohara Y."/>
            <person name="Fujiyama A."/>
            <person name="Anterola A."/>
            <person name="Aoki S."/>
            <person name="Ashton N."/>
            <person name="Barbazuk W.B."/>
            <person name="Barker E."/>
            <person name="Bennetzen J."/>
            <person name="Bezanilla M."/>
            <person name="Blankenship R."/>
            <person name="Cho S.H."/>
            <person name="Dutcher S."/>
            <person name="Estelle M."/>
            <person name="Fawcett J.A."/>
            <person name="Gundlach H."/>
            <person name="Hanada K."/>
            <person name="Heyl A."/>
            <person name="Hicks K.A."/>
            <person name="Hugh J."/>
            <person name="Lohr M."/>
            <person name="Mayer K."/>
            <person name="Melkozernov A."/>
            <person name="Murata T."/>
            <person name="Nelson D."/>
            <person name="Pils B."/>
            <person name="Prigge M."/>
            <person name="Reiss B."/>
            <person name="Renner T."/>
            <person name="Rombauts S."/>
            <person name="Rushton P."/>
            <person name="Sanderfoot A."/>
            <person name="Schween G."/>
            <person name="Shiu S.-H."/>
            <person name="Stueber K."/>
            <person name="Theodoulou F.L."/>
            <person name="Tu H."/>
            <person name="Van de Peer Y."/>
            <person name="Verrier P.J."/>
            <person name="Waters E."/>
            <person name="Wood A."/>
            <person name="Yang L."/>
            <person name="Cove D."/>
            <person name="Cuming A."/>
            <person name="Hasebe M."/>
            <person name="Lucas S."/>
            <person name="Mishler D.B."/>
            <person name="Reski R."/>
            <person name="Grigoriev I."/>
            <person name="Quatrano R.S."/>
            <person name="Boore J.L."/>
        </authorList>
    </citation>
    <scope>NUCLEOTIDE SEQUENCE [LARGE SCALE GENOMIC DNA]</scope>
    <source>
        <strain evidence="3 4">cv. Gransden 2004</strain>
    </source>
</reference>
<evidence type="ECO:0000256" key="1">
    <source>
        <dbReference type="SAM" id="MobiDB-lite"/>
    </source>
</evidence>
<evidence type="ECO:0000313" key="2">
    <source>
        <dbReference type="EMBL" id="PNR54920.1"/>
    </source>
</evidence>
<feature type="region of interest" description="Disordered" evidence="1">
    <location>
        <begin position="47"/>
        <end position="72"/>
    </location>
</feature>
<name>A0A2K1KMA6_PHYPA</name>
<dbReference type="EMBL" id="ABEU02000004">
    <property type="protein sequence ID" value="PNR54920.1"/>
    <property type="molecule type" value="Genomic_DNA"/>
</dbReference>